<dbReference type="PROSITE" id="PS51334">
    <property type="entry name" value="PRONE"/>
    <property type="match status" value="1"/>
</dbReference>
<gene>
    <name evidence="5" type="ORF">POM88_024245</name>
</gene>
<evidence type="ECO:0000313" key="6">
    <source>
        <dbReference type="Proteomes" id="UP001237642"/>
    </source>
</evidence>
<evidence type="ECO:0000256" key="2">
    <source>
        <dbReference type="PROSITE-ProRule" id="PRU00663"/>
    </source>
</evidence>
<accession>A0AAD8I2R9</accession>
<sequence length="659" mass="73771">MDRAFTYKQERQRSYLSSLKPSSSNLSKPFSLVTLWVAKSLKNLGSKGKDFNGFKSNVVVSNSVYCASPYCLEEYSMEGFVEKSGVLDEKKDGVLGNEFGGEEECEESSSGSVNEEHCSSEGFSSPPSLRWNVVNDGSNDGSPELERPKLDDDQKLEKQVSTFSEIEMMKERLSKLLLGEDMSGCGNGVCTALAISNAITNLCATLFGQIWRLEPLRPEKRSMWKREMEWLLCVSDHIVELIPSLQTFADGSKLEVMTCRPRIDLYVNLPALRKLDNMLLEVLDSFETTEFWYVDQGIMAPEADGSSSFRKPQRQEEKWWLPVPRVPTSGLSENARKQLQHKRDCTNQILKASMAINSVTLADMEIPESFLEGLPKNARACLGDLIHRYITSDQFTPECLLECIDLSSEHQALEIANRVEASVYVWRRRTNTRSVSSMSRSSSRSSWGMMKDLVIDSDKKELLADRAESLLLCLKQRFPGLPQTTLDMSKIQCNKDVGKSILESYSRVLESLAFNIVARIDDLLYVDDLAKHSDQLLPIPKVGMMTQKSVGVPFTVPITGTPYKTAFNTPKFSPTQLLTPAKGDRSPLLDSSMLPQRGVGVQKVLTEFLSMEAKEENLDSQLRRSNSCLNAVQESSGSQPVVESFDCLEDVSSPQQTFV</sequence>
<reference evidence="5" key="2">
    <citation type="submission" date="2023-05" db="EMBL/GenBank/DDBJ databases">
        <authorList>
            <person name="Schelkunov M.I."/>
        </authorList>
    </citation>
    <scope>NUCLEOTIDE SEQUENCE</scope>
    <source>
        <strain evidence="5">Hsosn_3</strain>
        <tissue evidence="5">Leaf</tissue>
    </source>
</reference>
<dbReference type="Pfam" id="PF03759">
    <property type="entry name" value="PRONE"/>
    <property type="match status" value="1"/>
</dbReference>
<proteinExistence type="predicted"/>
<dbReference type="FunFam" id="1.20.58.2010:FF:000001">
    <property type="entry name" value="Rop guanine nucleotide exchange factor 14"/>
    <property type="match status" value="1"/>
</dbReference>
<dbReference type="PANTHER" id="PTHR33101">
    <property type="entry name" value="ROP GUANINE NUCLEOTIDE EXCHANGE FACTOR 1"/>
    <property type="match status" value="1"/>
</dbReference>
<feature type="compositionally biased region" description="Basic and acidic residues" evidence="3">
    <location>
        <begin position="144"/>
        <end position="156"/>
    </location>
</feature>
<evidence type="ECO:0000313" key="5">
    <source>
        <dbReference type="EMBL" id="KAK1377501.1"/>
    </source>
</evidence>
<feature type="region of interest" description="Disordered" evidence="3">
    <location>
        <begin position="95"/>
        <end position="156"/>
    </location>
</feature>
<dbReference type="Proteomes" id="UP001237642">
    <property type="component" value="Unassembled WGS sequence"/>
</dbReference>
<dbReference type="FunFam" id="1.20.58.2010:FF:000004">
    <property type="entry name" value="Rop guanine nucleotide exchange factor 1"/>
    <property type="match status" value="1"/>
</dbReference>
<dbReference type="GO" id="GO:0005886">
    <property type="term" value="C:plasma membrane"/>
    <property type="evidence" value="ECO:0007669"/>
    <property type="project" value="UniProtKB-ARBA"/>
</dbReference>
<name>A0AAD8I2R9_9APIA</name>
<dbReference type="GO" id="GO:0005085">
    <property type="term" value="F:guanyl-nucleotide exchange factor activity"/>
    <property type="evidence" value="ECO:0007669"/>
    <property type="project" value="UniProtKB-UniRule"/>
</dbReference>
<dbReference type="InterPro" id="IPR038937">
    <property type="entry name" value="RopGEF"/>
</dbReference>
<evidence type="ECO:0000256" key="1">
    <source>
        <dbReference type="ARBA" id="ARBA00022658"/>
    </source>
</evidence>
<organism evidence="5 6">
    <name type="scientific">Heracleum sosnowskyi</name>
    <dbReference type="NCBI Taxonomy" id="360622"/>
    <lineage>
        <taxon>Eukaryota</taxon>
        <taxon>Viridiplantae</taxon>
        <taxon>Streptophyta</taxon>
        <taxon>Embryophyta</taxon>
        <taxon>Tracheophyta</taxon>
        <taxon>Spermatophyta</taxon>
        <taxon>Magnoliopsida</taxon>
        <taxon>eudicotyledons</taxon>
        <taxon>Gunneridae</taxon>
        <taxon>Pentapetalae</taxon>
        <taxon>asterids</taxon>
        <taxon>campanulids</taxon>
        <taxon>Apiales</taxon>
        <taxon>Apiaceae</taxon>
        <taxon>Apioideae</taxon>
        <taxon>apioid superclade</taxon>
        <taxon>Tordylieae</taxon>
        <taxon>Tordyliinae</taxon>
        <taxon>Heracleum</taxon>
    </lineage>
</organism>
<feature type="domain" description="PRONE" evidence="4">
    <location>
        <begin position="156"/>
        <end position="537"/>
    </location>
</feature>
<keyword evidence="6" id="KW-1185">Reference proteome</keyword>
<evidence type="ECO:0000259" key="4">
    <source>
        <dbReference type="PROSITE" id="PS51334"/>
    </source>
</evidence>
<reference evidence="5" key="1">
    <citation type="submission" date="2023-02" db="EMBL/GenBank/DDBJ databases">
        <title>Genome of toxic invasive species Heracleum sosnowskyi carries increased number of genes despite the absence of recent whole-genome duplications.</title>
        <authorList>
            <person name="Schelkunov M."/>
            <person name="Shtratnikova V."/>
            <person name="Makarenko M."/>
            <person name="Klepikova A."/>
            <person name="Omelchenko D."/>
            <person name="Novikova G."/>
            <person name="Obukhova E."/>
            <person name="Bogdanov V."/>
            <person name="Penin A."/>
            <person name="Logacheva M."/>
        </authorList>
    </citation>
    <scope>NUCLEOTIDE SEQUENCE</scope>
    <source>
        <strain evidence="5">Hsosn_3</strain>
        <tissue evidence="5">Leaf</tissue>
    </source>
</reference>
<protein>
    <submittedName>
        <fullName evidence="5">Rop guanine nucleotide exchange factor 7-like</fullName>
    </submittedName>
</protein>
<dbReference type="PANTHER" id="PTHR33101:SF14">
    <property type="entry name" value="ROP GUANINE NUCLEOTIDE EXCHANGE FACTOR 7"/>
    <property type="match status" value="1"/>
</dbReference>
<comment type="caution">
    <text evidence="5">The sequence shown here is derived from an EMBL/GenBank/DDBJ whole genome shotgun (WGS) entry which is preliminary data.</text>
</comment>
<dbReference type="EMBL" id="JAUIZM010000006">
    <property type="protein sequence ID" value="KAK1377501.1"/>
    <property type="molecule type" value="Genomic_DNA"/>
</dbReference>
<dbReference type="AlphaFoldDB" id="A0AAD8I2R9"/>
<evidence type="ECO:0000256" key="3">
    <source>
        <dbReference type="SAM" id="MobiDB-lite"/>
    </source>
</evidence>
<dbReference type="InterPro" id="IPR005512">
    <property type="entry name" value="PRONE_dom"/>
</dbReference>
<keyword evidence="1 2" id="KW-0344">Guanine-nucleotide releasing factor</keyword>
<dbReference type="Gene3D" id="1.20.58.2010">
    <property type="entry name" value="PRONE domain, subdomain 1"/>
    <property type="match status" value="2"/>
</dbReference>